<keyword evidence="5 10" id="KW-0472">Membrane</keyword>
<evidence type="ECO:0000313" key="14">
    <source>
        <dbReference type="Proteomes" id="UP000799302"/>
    </source>
</evidence>
<evidence type="ECO:0000256" key="2">
    <source>
        <dbReference type="ARBA" id="ARBA00022448"/>
    </source>
</evidence>
<protein>
    <recommendedName>
        <fullName evidence="7 10">Peroxisomal membrane protein PEX14</fullName>
    </recommendedName>
    <alternativeName>
        <fullName evidence="8 10">Peroxin-14</fullName>
    </alternativeName>
</protein>
<organism evidence="13 14">
    <name type="scientific">Microthyrium microscopicum</name>
    <dbReference type="NCBI Taxonomy" id="703497"/>
    <lineage>
        <taxon>Eukaryota</taxon>
        <taxon>Fungi</taxon>
        <taxon>Dikarya</taxon>
        <taxon>Ascomycota</taxon>
        <taxon>Pezizomycotina</taxon>
        <taxon>Dothideomycetes</taxon>
        <taxon>Dothideomycetes incertae sedis</taxon>
        <taxon>Microthyriales</taxon>
        <taxon>Microthyriaceae</taxon>
        <taxon>Microthyrium</taxon>
    </lineage>
</organism>
<evidence type="ECO:0000256" key="6">
    <source>
        <dbReference type="ARBA" id="ARBA00023140"/>
    </source>
</evidence>
<feature type="region of interest" description="Disordered" evidence="11">
    <location>
        <begin position="1"/>
        <end position="24"/>
    </location>
</feature>
<dbReference type="Proteomes" id="UP000799302">
    <property type="component" value="Unassembled WGS sequence"/>
</dbReference>
<accession>A0A6A6UMR1</accession>
<evidence type="ECO:0000256" key="4">
    <source>
        <dbReference type="ARBA" id="ARBA00023010"/>
    </source>
</evidence>
<sequence length="368" mass="39278">MVREDLVNSAASPPSSPKVLQDPSVASAPLDKRIAFLESKNLTKDEVNVALARAGGPNAPPSNAPVQQQNYAYTGQQQAPPPGYGPYPGYWQQPPPERDWRDWFIMATVMGGVGFGLYVTAKRYILPMIKPPTPPQLTQDKESIDESFTKAFGLLDSLETDTKALKEAEEARTSRLDGALSELEAVIASLKDSDRKREDDARRNTDEIRMLRDLIPKALESEKSATETRLRELTNELKSLKTLMGNRMGPTTSANSYHRPTPSQGNSATQSTPTNGTASSTNGVSSPTTETPSVAQPTTVDAATGADSAKQPEKPASPAAASSSFPRFGTGKAAIPAWQLAAKNSSENIKTDTSTSGTAVEDKAVGAS</sequence>
<evidence type="ECO:0000259" key="12">
    <source>
        <dbReference type="Pfam" id="PF04695"/>
    </source>
</evidence>
<dbReference type="PANTHER" id="PTHR23058:SF0">
    <property type="entry name" value="PEROXISOMAL MEMBRANE PROTEIN PEX14"/>
    <property type="match status" value="1"/>
</dbReference>
<dbReference type="PANTHER" id="PTHR23058">
    <property type="entry name" value="PEROXISOMAL MEMBRANE PROTEIN PEX14"/>
    <property type="match status" value="1"/>
</dbReference>
<dbReference type="InterPro" id="IPR036388">
    <property type="entry name" value="WH-like_DNA-bd_sf"/>
</dbReference>
<feature type="compositionally biased region" description="Polar residues" evidence="11">
    <location>
        <begin position="249"/>
        <end position="301"/>
    </location>
</feature>
<evidence type="ECO:0000256" key="11">
    <source>
        <dbReference type="SAM" id="MobiDB-lite"/>
    </source>
</evidence>
<keyword evidence="2 10" id="KW-0813">Transport</keyword>
<evidence type="ECO:0000256" key="5">
    <source>
        <dbReference type="ARBA" id="ARBA00023136"/>
    </source>
</evidence>
<gene>
    <name evidence="13" type="ORF">BT63DRAFT_431329</name>
</gene>
<comment type="subcellular location">
    <subcellularLocation>
        <location evidence="9 10">Peroxisome membrane</location>
    </subcellularLocation>
</comment>
<dbReference type="GO" id="GO:0005778">
    <property type="term" value="C:peroxisomal membrane"/>
    <property type="evidence" value="ECO:0007669"/>
    <property type="project" value="UniProtKB-SubCell"/>
</dbReference>
<dbReference type="GO" id="GO:0016560">
    <property type="term" value="P:protein import into peroxisome matrix, docking"/>
    <property type="evidence" value="ECO:0007669"/>
    <property type="project" value="UniProtKB-UniRule"/>
</dbReference>
<evidence type="ECO:0000256" key="3">
    <source>
        <dbReference type="ARBA" id="ARBA00022927"/>
    </source>
</evidence>
<dbReference type="GO" id="GO:1990429">
    <property type="term" value="C:peroxisomal importomer complex"/>
    <property type="evidence" value="ECO:0007669"/>
    <property type="project" value="TreeGrafter"/>
</dbReference>
<keyword evidence="3 10" id="KW-0653">Protein transport</keyword>
<dbReference type="Pfam" id="PF04695">
    <property type="entry name" value="Pex14_N"/>
    <property type="match status" value="1"/>
</dbReference>
<evidence type="ECO:0000256" key="7">
    <source>
        <dbReference type="ARBA" id="ARBA00029502"/>
    </source>
</evidence>
<dbReference type="Gene3D" id="1.10.10.10">
    <property type="entry name" value="Winged helix-like DNA-binding domain superfamily/Winged helix DNA-binding domain"/>
    <property type="match status" value="1"/>
</dbReference>
<feature type="domain" description="Peroxisome membrane anchor protein Pex14p N-terminal" evidence="12">
    <location>
        <begin position="20"/>
        <end position="53"/>
    </location>
</feature>
<comment type="similarity">
    <text evidence="1 10">Belongs to the peroxin-14 family.</text>
</comment>
<dbReference type="AlphaFoldDB" id="A0A6A6UMR1"/>
<evidence type="ECO:0000256" key="1">
    <source>
        <dbReference type="ARBA" id="ARBA00005443"/>
    </source>
</evidence>
<proteinExistence type="inferred from homology"/>
<dbReference type="InterPro" id="IPR006785">
    <property type="entry name" value="Pex14_N"/>
</dbReference>
<feature type="compositionally biased region" description="Polar residues" evidence="11">
    <location>
        <begin position="343"/>
        <end position="358"/>
    </location>
</feature>
<feature type="region of interest" description="Disordered" evidence="11">
    <location>
        <begin position="52"/>
        <end position="92"/>
    </location>
</feature>
<dbReference type="GO" id="GO:0005102">
    <property type="term" value="F:signaling receptor binding"/>
    <property type="evidence" value="ECO:0007669"/>
    <property type="project" value="TreeGrafter"/>
</dbReference>
<keyword evidence="4" id="KW-0811">Translocation</keyword>
<name>A0A6A6UMR1_9PEZI</name>
<dbReference type="OrthoDB" id="5549158at2759"/>
<reference evidence="13" key="1">
    <citation type="journal article" date="2020" name="Stud. Mycol.">
        <title>101 Dothideomycetes genomes: a test case for predicting lifestyles and emergence of pathogens.</title>
        <authorList>
            <person name="Haridas S."/>
            <person name="Albert R."/>
            <person name="Binder M."/>
            <person name="Bloem J."/>
            <person name="Labutti K."/>
            <person name="Salamov A."/>
            <person name="Andreopoulos B."/>
            <person name="Baker S."/>
            <person name="Barry K."/>
            <person name="Bills G."/>
            <person name="Bluhm B."/>
            <person name="Cannon C."/>
            <person name="Castanera R."/>
            <person name="Culley D."/>
            <person name="Daum C."/>
            <person name="Ezra D."/>
            <person name="Gonzalez J."/>
            <person name="Henrissat B."/>
            <person name="Kuo A."/>
            <person name="Liang C."/>
            <person name="Lipzen A."/>
            <person name="Lutzoni F."/>
            <person name="Magnuson J."/>
            <person name="Mondo S."/>
            <person name="Nolan M."/>
            <person name="Ohm R."/>
            <person name="Pangilinan J."/>
            <person name="Park H.-J."/>
            <person name="Ramirez L."/>
            <person name="Alfaro M."/>
            <person name="Sun H."/>
            <person name="Tritt A."/>
            <person name="Yoshinaga Y."/>
            <person name="Zwiers L.-H."/>
            <person name="Turgeon B."/>
            <person name="Goodwin S."/>
            <person name="Spatafora J."/>
            <person name="Crous P."/>
            <person name="Grigoriev I."/>
        </authorList>
    </citation>
    <scope>NUCLEOTIDE SEQUENCE</scope>
    <source>
        <strain evidence="13">CBS 115976</strain>
    </source>
</reference>
<comment type="function">
    <text evidence="10">Component of the PEX13-PEX14 docking complex, a translocon channel that specifically mediates the import of peroxisomal cargo proteins bound to PEX5 receptor. The PEX13-PEX14 docking complex forms a large import pore which can be opened to a diameter of about 9 nm. Mechanistically, PEX5 receptor along with cargo proteins associates with the PEX14 subunit of the PEX13-PEX14 docking complex in the cytosol, leading to the insertion of the receptor into the organelle membrane with the concomitant translocation of the cargo into the peroxisome matrix.</text>
</comment>
<dbReference type="EMBL" id="MU004231">
    <property type="protein sequence ID" value="KAF2672727.1"/>
    <property type="molecule type" value="Genomic_DNA"/>
</dbReference>
<evidence type="ECO:0000256" key="8">
    <source>
        <dbReference type="ARBA" id="ARBA00029691"/>
    </source>
</evidence>
<evidence type="ECO:0000256" key="9">
    <source>
        <dbReference type="ARBA" id="ARBA00046271"/>
    </source>
</evidence>
<feature type="compositionally biased region" description="Low complexity" evidence="11">
    <location>
        <begin position="64"/>
        <end position="78"/>
    </location>
</feature>
<evidence type="ECO:0000313" key="13">
    <source>
        <dbReference type="EMBL" id="KAF2672727.1"/>
    </source>
</evidence>
<evidence type="ECO:0000256" key="10">
    <source>
        <dbReference type="RuleBase" id="RU367032"/>
    </source>
</evidence>
<keyword evidence="14" id="KW-1185">Reference proteome</keyword>
<feature type="region of interest" description="Disordered" evidence="11">
    <location>
        <begin position="242"/>
        <end position="330"/>
    </location>
</feature>
<dbReference type="InterPro" id="IPR025655">
    <property type="entry name" value="PEX14"/>
</dbReference>
<feature type="region of interest" description="Disordered" evidence="11">
    <location>
        <begin position="343"/>
        <end position="368"/>
    </location>
</feature>
<keyword evidence="6 10" id="KW-0576">Peroxisome</keyword>